<sequence>MNIATGAALDVDIRARLDPFEAQLRETDAMLARAGASMAVKAEALDRALADVGKRFGKEIDFSDIDRDLAQMQARIDAAFSGGSFENPDLPGVMAELSAAQEAFSRLQAQVDPAAAALRTYEAAQEKVARAVELGMVSQREANDVLARAGQAYETAISGLQRYEAVAQTSARASAQVFQEFFAAGDAVAAVERQLDPAAAALRQYETVQAEVARAVELGAVTQADANRVLAQAGQRYEDVISSLQRVEAANAGSARASAEVFQQFDAAADSVAGLERQLDPATAALHQYEAAQQTVARAVELGAVSQADANRVLGLAGQRYSAQMAALGRGAQIGSRSFNRFSGEIQQAGYQVGDFAVQVASGQNALVALTQQGAQLLGAFGPWGAVIGAAGAIVGALTISLMDGETEAKSFEDRARDLSKVVQAYRDAAEGAKASTVDLAKTYGAASGAAQIFLNTLAGISKADAIKEANEIFAELGETLQRFDAGSPQAYLKVADALSAVYERFAELGSKPSGLAIEDALKATGVADASVLAGEIERLSETFETTIARAGELASALATLQGAKGPREQAEAAKALLAAMEAALGPVDEMNGEARGLYEALAEAGRAAADLAGAGQGAGNAIAYAVEKAEDLVQRLREAVDQAAELTRSSISGLVEARIRYELRDDPISRAKALAGLEFDRRTGDVSGADPILQQGLALQREEFIATAAAAAEYEQKLANWKRASKSGSKDADQLADAVFNAKARLEEMTAALGDDGAQLGLTGDALVRHRAQTEAAAVAQNLLTRAKREGWTVSAEELEQLDDLQKKYVEAAVANDDLRRSHEANEQATRDVADSFQDAILSADSFGDAIKNLTVAFAELLAEWIKAAAIEGEGPLAALLGGGSYGAGGSGIVGMIGSAVLRGVVGGYFGGPDLTADPTPGMFGRAMGGGVRAGEPYYVNEHLHGGAREEIFVPSVNGAVLNVPQAQAALRDGAGGSRVIFKNYGADVSVDTSGLDTIIAARVDTATQRAVQAVEKAVAAPGSGMDRAMSGRGQKRGSLS</sequence>
<gene>
    <name evidence="2" type="ORF">SAMN05216258_1067</name>
</gene>
<dbReference type="Proteomes" id="UP000199377">
    <property type="component" value="Unassembled WGS sequence"/>
</dbReference>
<protein>
    <submittedName>
        <fullName evidence="2">Prophage tail length tape measure protein</fullName>
    </submittedName>
</protein>
<keyword evidence="3" id="KW-1185">Reference proteome</keyword>
<feature type="region of interest" description="Disordered" evidence="1">
    <location>
        <begin position="1023"/>
        <end position="1042"/>
    </location>
</feature>
<accession>A0A1I3HIH9</accession>
<organism evidence="2 3">
    <name type="scientific">Albimonas pacifica</name>
    <dbReference type="NCBI Taxonomy" id="1114924"/>
    <lineage>
        <taxon>Bacteria</taxon>
        <taxon>Pseudomonadati</taxon>
        <taxon>Pseudomonadota</taxon>
        <taxon>Alphaproteobacteria</taxon>
        <taxon>Rhodobacterales</taxon>
        <taxon>Paracoccaceae</taxon>
        <taxon>Albimonas</taxon>
    </lineage>
</organism>
<dbReference type="RefSeq" id="WP_177236254.1">
    <property type="nucleotide sequence ID" value="NZ_FOQH01000006.1"/>
</dbReference>
<proteinExistence type="predicted"/>
<evidence type="ECO:0000313" key="3">
    <source>
        <dbReference type="Proteomes" id="UP000199377"/>
    </source>
</evidence>
<dbReference type="SUPFAM" id="SSF57997">
    <property type="entry name" value="Tropomyosin"/>
    <property type="match status" value="1"/>
</dbReference>
<dbReference type="AlphaFoldDB" id="A0A1I3HIH9"/>
<name>A0A1I3HIH9_9RHOB</name>
<evidence type="ECO:0000313" key="2">
    <source>
        <dbReference type="EMBL" id="SFI35377.1"/>
    </source>
</evidence>
<dbReference type="EMBL" id="FOQH01000006">
    <property type="protein sequence ID" value="SFI35377.1"/>
    <property type="molecule type" value="Genomic_DNA"/>
</dbReference>
<dbReference type="STRING" id="1114924.SAMN05216258_1067"/>
<evidence type="ECO:0000256" key="1">
    <source>
        <dbReference type="SAM" id="MobiDB-lite"/>
    </source>
</evidence>
<reference evidence="2 3" key="1">
    <citation type="submission" date="2016-10" db="EMBL/GenBank/DDBJ databases">
        <authorList>
            <person name="de Groot N.N."/>
        </authorList>
    </citation>
    <scope>NUCLEOTIDE SEQUENCE [LARGE SCALE GENOMIC DNA]</scope>
    <source>
        <strain evidence="2 3">CGMCC 1.11030</strain>
    </source>
</reference>